<dbReference type="Proteomes" id="UP000818624">
    <property type="component" value="Chromosome 4"/>
</dbReference>
<dbReference type="Pfam" id="PF14703">
    <property type="entry name" value="PHM7_cyt"/>
    <property type="match status" value="1"/>
</dbReference>
<feature type="transmembrane region" description="Helical" evidence="7">
    <location>
        <begin position="457"/>
        <end position="483"/>
    </location>
</feature>
<dbReference type="PANTHER" id="PTHR13018">
    <property type="entry name" value="PROBABLE MEMBRANE PROTEIN DUF221-RELATED"/>
    <property type="match status" value="1"/>
</dbReference>
<evidence type="ECO:0000259" key="10">
    <source>
        <dbReference type="Pfam" id="PF12621"/>
    </source>
</evidence>
<dbReference type="Pfam" id="PF13967">
    <property type="entry name" value="RSN1_TM"/>
    <property type="match status" value="1"/>
</dbReference>
<keyword evidence="3" id="KW-0813">Transport</keyword>
<evidence type="ECO:0000256" key="5">
    <source>
        <dbReference type="ARBA" id="ARBA00022989"/>
    </source>
</evidence>
<dbReference type="InterPro" id="IPR045122">
    <property type="entry name" value="Csc1-like"/>
</dbReference>
<keyword evidence="4 7" id="KW-0812">Transmembrane</keyword>
<feature type="chain" id="PRO_5047234593" description="DUF221-domain-containing protein" evidence="8">
    <location>
        <begin position="21"/>
        <end position="868"/>
    </location>
</feature>
<evidence type="ECO:0000259" key="12">
    <source>
        <dbReference type="Pfam" id="PF14703"/>
    </source>
</evidence>
<dbReference type="Pfam" id="PF12621">
    <property type="entry name" value="PHM7_ext"/>
    <property type="match status" value="1"/>
</dbReference>
<comment type="subcellular location">
    <subcellularLocation>
        <location evidence="1">Membrane</location>
        <topology evidence="1">Multi-pass membrane protein</topology>
    </subcellularLocation>
</comment>
<keyword evidence="5 7" id="KW-1133">Transmembrane helix</keyword>
<feature type="transmembrane region" description="Helical" evidence="7">
    <location>
        <begin position="607"/>
        <end position="630"/>
    </location>
</feature>
<feature type="transmembrane region" description="Helical" evidence="7">
    <location>
        <begin position="413"/>
        <end position="437"/>
    </location>
</feature>
<dbReference type="EMBL" id="CP046237">
    <property type="protein sequence ID" value="WFD49094.1"/>
    <property type="molecule type" value="Genomic_DNA"/>
</dbReference>
<keyword evidence="8" id="KW-0732">Signal</keyword>
<feature type="transmembrane region" description="Helical" evidence="7">
    <location>
        <begin position="636"/>
        <end position="656"/>
    </location>
</feature>
<feature type="transmembrane region" description="Helical" evidence="7">
    <location>
        <begin position="668"/>
        <end position="694"/>
    </location>
</feature>
<evidence type="ECO:0008006" key="15">
    <source>
        <dbReference type="Google" id="ProtNLM"/>
    </source>
</evidence>
<feature type="signal peptide" evidence="8">
    <location>
        <begin position="1"/>
        <end position="20"/>
    </location>
</feature>
<sequence length="868" mass="96696">MTMHRLLFAAALALPALVAAQNPPSDTSTSTVVTTIVYSLIMAGVFGVAFVVLRPRFDNIYQPRSFLSKPASRNVPPLDHTMFGWVKEFISLPDKEVLNRNGLDAYMFISYLNMSLWIIVPIWIFSWIFLMPLYAADITSSSQGFNMFTIGYLINSSKTSDQDRSAGVLIVNYMFVAWILVNIHWRMKEFIQLRQQFITSPSYRNTVQAKTMLVTGVPNEYLSETKLTQIYGQLPGGVEKVWVNRNLQDLPKLVEQRDKLVLKLEGAVTKLIKTAHKLVKKGKAEGAPSDGSISADVASRYVPEKKRPTMRLGKVPCMGEKVDTINYCRAEIQRLNAEIATQRERAMTDYEAYPPQSSAFILFHEQLGAQVAARTEASHEPYRMAARYTEAHPKDVIWSNLNMNPYEKKIRTALFWGVTWLTVVFWFVPVAVVSMFSQVDYLSSKVKFLGWIESIPTVVLGIIKGVLPVAALAVLNMLLPMWLRFLAKQSGIPTRNGVERSLMVRFSIFQLLQNFLVLAIIQGAMNNVQDFADTLVPTPNVSAFVSQISAAIPRSSTFFLQWVFVAGVGAAPGLFLQIVPLIVYYVKMILLGSTPRTVWGLKNGMGAPAWGQLFPSTLLIMIIVFGYMLLAPIVNGFAAVTMFLLYLAYRYMFLYVYDCKPENETAGLFFPTAISFTFAGLYLGTLLVASMYLFNVGSNTSYIAFGVLTVLLVVIIMGYHYFLLNSYGPLLQSVPLDLTMRYGKDSAPAETSAEQTAPLLPEKDAYYINGPSAVQPAAPASHVLQMEDAHQVAVRSRAEQDAKLGAFYNPARTSKQLVLWYPDDSYGIGRSQVALDQQAGYSATTEHAGLNEKGKVVEDAAYPPGQEM</sequence>
<organism evidence="13 14">
    <name type="scientific">Malassezia furfur</name>
    <name type="common">Pityriasis versicolor infection agent</name>
    <name type="synonym">Pityrosporum furfur</name>
    <dbReference type="NCBI Taxonomy" id="55194"/>
    <lineage>
        <taxon>Eukaryota</taxon>
        <taxon>Fungi</taxon>
        <taxon>Dikarya</taxon>
        <taxon>Basidiomycota</taxon>
        <taxon>Ustilaginomycotina</taxon>
        <taxon>Malasseziomycetes</taxon>
        <taxon>Malasseziales</taxon>
        <taxon>Malasseziaceae</taxon>
        <taxon>Malassezia</taxon>
    </lineage>
</organism>
<accession>A0ABY8EUA0</accession>
<feature type="domain" description="10TM putative phosphate transporter extracellular tail" evidence="10">
    <location>
        <begin position="791"/>
        <end position="858"/>
    </location>
</feature>
<feature type="domain" description="CSC1/OSCA1-like N-terminal transmembrane" evidence="11">
    <location>
        <begin position="32"/>
        <end position="184"/>
    </location>
</feature>
<evidence type="ECO:0000259" key="9">
    <source>
        <dbReference type="Pfam" id="PF02714"/>
    </source>
</evidence>
<evidence type="ECO:0000259" key="11">
    <source>
        <dbReference type="Pfam" id="PF13967"/>
    </source>
</evidence>
<protein>
    <recommendedName>
        <fullName evidence="15">DUF221-domain-containing protein</fullName>
    </recommendedName>
</protein>
<dbReference type="InterPro" id="IPR027815">
    <property type="entry name" value="CSC1/OSCA1-like_cyt"/>
</dbReference>
<proteinExistence type="inferred from homology"/>
<feature type="transmembrane region" description="Helical" evidence="7">
    <location>
        <begin position="166"/>
        <end position="185"/>
    </location>
</feature>
<evidence type="ECO:0000256" key="3">
    <source>
        <dbReference type="ARBA" id="ARBA00022448"/>
    </source>
</evidence>
<reference evidence="13 14" key="1">
    <citation type="journal article" date="2020" name="Elife">
        <title>Loss of centromere function drives karyotype evolution in closely related Malassezia species.</title>
        <authorList>
            <person name="Sankaranarayanan S.R."/>
            <person name="Ianiri G."/>
            <person name="Coelho M.A."/>
            <person name="Reza M.H."/>
            <person name="Thimmappa B.C."/>
            <person name="Ganguly P."/>
            <person name="Vadnala R.N."/>
            <person name="Sun S."/>
            <person name="Siddharthan R."/>
            <person name="Tellgren-Roth C."/>
            <person name="Dawson T.L."/>
            <person name="Heitman J."/>
            <person name="Sanyal K."/>
        </authorList>
    </citation>
    <scope>NUCLEOTIDE SEQUENCE [LARGE SCALE GENOMIC DNA]</scope>
    <source>
        <strain evidence="13">CBS14141</strain>
    </source>
</reference>
<dbReference type="PANTHER" id="PTHR13018:SF143">
    <property type="entry name" value="CSC1_OSCA1-LIKE 7TM REGION DOMAIN-CONTAINING PROTEIN"/>
    <property type="match status" value="1"/>
</dbReference>
<name>A0ABY8EUA0_MALFU</name>
<feature type="domain" description="CSC1/OSCA1-like cytosolic" evidence="12">
    <location>
        <begin position="210"/>
        <end position="400"/>
    </location>
</feature>
<feature type="transmembrane region" description="Helical" evidence="7">
    <location>
        <begin position="36"/>
        <end position="53"/>
    </location>
</feature>
<evidence type="ECO:0000256" key="8">
    <source>
        <dbReference type="SAM" id="SignalP"/>
    </source>
</evidence>
<evidence type="ECO:0000313" key="13">
    <source>
        <dbReference type="EMBL" id="WFD49094.1"/>
    </source>
</evidence>
<evidence type="ECO:0000256" key="2">
    <source>
        <dbReference type="ARBA" id="ARBA00007779"/>
    </source>
</evidence>
<feature type="transmembrane region" description="Helical" evidence="7">
    <location>
        <begin position="559"/>
        <end position="586"/>
    </location>
</feature>
<evidence type="ECO:0000313" key="14">
    <source>
        <dbReference type="Proteomes" id="UP000818624"/>
    </source>
</evidence>
<evidence type="ECO:0000256" key="6">
    <source>
        <dbReference type="ARBA" id="ARBA00023136"/>
    </source>
</evidence>
<dbReference type="InterPro" id="IPR003864">
    <property type="entry name" value="CSC1/OSCA1-like_7TM"/>
</dbReference>
<keyword evidence="14" id="KW-1185">Reference proteome</keyword>
<evidence type="ECO:0000256" key="4">
    <source>
        <dbReference type="ARBA" id="ARBA00022692"/>
    </source>
</evidence>
<dbReference type="InterPro" id="IPR022257">
    <property type="entry name" value="PHM7_ext"/>
</dbReference>
<keyword evidence="6 7" id="KW-0472">Membrane</keyword>
<feature type="domain" description="CSC1/OSCA1-like 7TM region" evidence="9">
    <location>
        <begin position="414"/>
        <end position="689"/>
    </location>
</feature>
<dbReference type="InterPro" id="IPR032880">
    <property type="entry name" value="CSC1/OSCA1-like_N"/>
</dbReference>
<gene>
    <name evidence="13" type="ORF">GLX27_003772</name>
</gene>
<feature type="transmembrane region" description="Helical" evidence="7">
    <location>
        <begin position="700"/>
        <end position="722"/>
    </location>
</feature>
<feature type="transmembrane region" description="Helical" evidence="7">
    <location>
        <begin position="116"/>
        <end position="135"/>
    </location>
</feature>
<comment type="similarity">
    <text evidence="2">Belongs to the CSC1 (TC 1.A.17) family.</text>
</comment>
<dbReference type="Pfam" id="PF02714">
    <property type="entry name" value="RSN1_7TM"/>
    <property type="match status" value="1"/>
</dbReference>
<evidence type="ECO:0000256" key="7">
    <source>
        <dbReference type="SAM" id="Phobius"/>
    </source>
</evidence>
<evidence type="ECO:0000256" key="1">
    <source>
        <dbReference type="ARBA" id="ARBA00004141"/>
    </source>
</evidence>